<gene>
    <name evidence="1" type="ORF">METZ01_LOCUS315746</name>
</gene>
<dbReference type="Gene3D" id="3.40.50.300">
    <property type="entry name" value="P-loop containing nucleotide triphosphate hydrolases"/>
    <property type="match status" value="1"/>
</dbReference>
<dbReference type="InterPro" id="IPR027417">
    <property type="entry name" value="P-loop_NTPase"/>
</dbReference>
<organism evidence="1">
    <name type="scientific">marine metagenome</name>
    <dbReference type="NCBI Taxonomy" id="408172"/>
    <lineage>
        <taxon>unclassified sequences</taxon>
        <taxon>metagenomes</taxon>
        <taxon>ecological metagenomes</taxon>
    </lineage>
</organism>
<protein>
    <recommendedName>
        <fullName evidence="2">Adenylyl-sulfate kinase</fullName>
    </recommendedName>
</protein>
<dbReference type="AlphaFoldDB" id="A0A382NT29"/>
<sequence>MKILVMGLPGSGKTYLTERMQPLLKSAWYNADKVREMANDWDFSDEGR</sequence>
<evidence type="ECO:0008006" key="2">
    <source>
        <dbReference type="Google" id="ProtNLM"/>
    </source>
</evidence>
<evidence type="ECO:0000313" key="1">
    <source>
        <dbReference type="EMBL" id="SVC62892.1"/>
    </source>
</evidence>
<dbReference type="SUPFAM" id="SSF52540">
    <property type="entry name" value="P-loop containing nucleoside triphosphate hydrolases"/>
    <property type="match status" value="1"/>
</dbReference>
<reference evidence="1" key="1">
    <citation type="submission" date="2018-05" db="EMBL/GenBank/DDBJ databases">
        <authorList>
            <person name="Lanie J.A."/>
            <person name="Ng W.-L."/>
            <person name="Kazmierczak K.M."/>
            <person name="Andrzejewski T.M."/>
            <person name="Davidsen T.M."/>
            <person name="Wayne K.J."/>
            <person name="Tettelin H."/>
            <person name="Glass J.I."/>
            <person name="Rusch D."/>
            <person name="Podicherti R."/>
            <person name="Tsui H.-C.T."/>
            <person name="Winkler M.E."/>
        </authorList>
    </citation>
    <scope>NUCLEOTIDE SEQUENCE</scope>
</reference>
<accession>A0A382NT29</accession>
<proteinExistence type="predicted"/>
<feature type="non-terminal residue" evidence="1">
    <location>
        <position position="48"/>
    </location>
</feature>
<dbReference type="EMBL" id="UINC01101796">
    <property type="protein sequence ID" value="SVC62892.1"/>
    <property type="molecule type" value="Genomic_DNA"/>
</dbReference>
<name>A0A382NT29_9ZZZZ</name>